<proteinExistence type="predicted"/>
<feature type="domain" description="HP0268" evidence="1">
    <location>
        <begin position="1"/>
        <end position="78"/>
    </location>
</feature>
<protein>
    <recommendedName>
        <fullName evidence="1">HP0268 domain-containing protein</fullName>
    </recommendedName>
</protein>
<gene>
    <name evidence="2" type="ORF">MNB_SV-14-753</name>
</gene>
<name>A0A1W1CC66_9ZZZZ</name>
<evidence type="ECO:0000313" key="2">
    <source>
        <dbReference type="EMBL" id="SFV63376.1"/>
    </source>
</evidence>
<accession>A0A1W1CC66</accession>
<evidence type="ECO:0000259" key="1">
    <source>
        <dbReference type="Pfam" id="PF18618"/>
    </source>
</evidence>
<dbReference type="AlphaFoldDB" id="A0A1W1CC66"/>
<dbReference type="EMBL" id="FPHN01000153">
    <property type="protein sequence ID" value="SFV63376.1"/>
    <property type="molecule type" value="Genomic_DNA"/>
</dbReference>
<organism evidence="2">
    <name type="scientific">hydrothermal vent metagenome</name>
    <dbReference type="NCBI Taxonomy" id="652676"/>
    <lineage>
        <taxon>unclassified sequences</taxon>
        <taxon>metagenomes</taxon>
        <taxon>ecological metagenomes</taxon>
    </lineage>
</organism>
<sequence>MKLKLARASVTAKPKLIDIDKIEEELEKKSIFYFDKENSHKELKSLIEHFEDKEYSVYMREVKFGLDDEEYLYEVHIVK</sequence>
<dbReference type="Pfam" id="PF18618">
    <property type="entry name" value="HP0268"/>
    <property type="match status" value="1"/>
</dbReference>
<reference evidence="2" key="1">
    <citation type="submission" date="2016-10" db="EMBL/GenBank/DDBJ databases">
        <authorList>
            <person name="de Groot N.N."/>
        </authorList>
    </citation>
    <scope>NUCLEOTIDE SEQUENCE</scope>
</reference>
<dbReference type="InterPro" id="IPR040748">
    <property type="entry name" value="HP0268"/>
</dbReference>